<evidence type="ECO:0000313" key="1">
    <source>
        <dbReference type="EMBL" id="SFB64843.1"/>
    </source>
</evidence>
<dbReference type="Proteomes" id="UP000243799">
    <property type="component" value="Unassembled WGS sequence"/>
</dbReference>
<dbReference type="RefSeq" id="WP_043832421.1">
    <property type="nucleotide sequence ID" value="NZ_FOKG01000049.1"/>
</dbReference>
<reference evidence="2" key="1">
    <citation type="submission" date="2016-10" db="EMBL/GenBank/DDBJ databases">
        <authorList>
            <person name="Varghese N."/>
            <person name="Submissions S."/>
        </authorList>
    </citation>
    <scope>NUCLEOTIDE SEQUENCE [LARGE SCALE GENOMIC DNA]</scope>
    <source>
        <strain evidence="2">CGMCC 4.3568</strain>
    </source>
</reference>
<name>A0A1I1CWQ9_9PSEU</name>
<sequence>MTATIAPPSIITYLIGQQRQVSLLFSQLEKLRNAPSEQARGLVQQAVIGLMKNSVVEEIHLFPFVRDRLPGGDEIADREIAALAEAEQTMKELEGLDPDDPHFWPTIHTLMGQVKAVVHEQEFMLFPLMQKTCSNDELVTLGVRAQESAQMSPTRPHPNSPKEGAALQMLAPGVGLVDRIRDVITGRGH</sequence>
<dbReference type="EMBL" id="FOKG01000049">
    <property type="protein sequence ID" value="SFB64843.1"/>
    <property type="molecule type" value="Genomic_DNA"/>
</dbReference>
<dbReference type="OrthoDB" id="9793637at2"/>
<keyword evidence="2" id="KW-1185">Reference proteome</keyword>
<gene>
    <name evidence="1" type="ORF">SAMN05216266_1496</name>
</gene>
<protein>
    <recommendedName>
        <fullName evidence="3">Hemerythrin HHE cation binding domain-containing protein</fullName>
    </recommendedName>
</protein>
<dbReference type="PANTHER" id="PTHR35585">
    <property type="entry name" value="HHE DOMAIN PROTEIN (AFU_ORTHOLOGUE AFUA_4G00730)"/>
    <property type="match status" value="1"/>
</dbReference>
<accession>A0A1I1CWQ9</accession>
<evidence type="ECO:0000313" key="2">
    <source>
        <dbReference type="Proteomes" id="UP000243799"/>
    </source>
</evidence>
<dbReference type="AlphaFoldDB" id="A0A1I1CWQ9"/>
<organism evidence="1 2">
    <name type="scientific">Amycolatopsis marina</name>
    <dbReference type="NCBI Taxonomy" id="490629"/>
    <lineage>
        <taxon>Bacteria</taxon>
        <taxon>Bacillati</taxon>
        <taxon>Actinomycetota</taxon>
        <taxon>Actinomycetes</taxon>
        <taxon>Pseudonocardiales</taxon>
        <taxon>Pseudonocardiaceae</taxon>
        <taxon>Amycolatopsis</taxon>
    </lineage>
</organism>
<proteinExistence type="predicted"/>
<evidence type="ECO:0008006" key="3">
    <source>
        <dbReference type="Google" id="ProtNLM"/>
    </source>
</evidence>
<dbReference type="STRING" id="490629.SAMN05216266_1496"/>
<dbReference type="PANTHER" id="PTHR35585:SF1">
    <property type="entry name" value="HHE DOMAIN PROTEIN (AFU_ORTHOLOGUE AFUA_4G00730)"/>
    <property type="match status" value="1"/>
</dbReference>